<feature type="compositionally biased region" description="Low complexity" evidence="1">
    <location>
        <begin position="257"/>
        <end position="276"/>
    </location>
</feature>
<feature type="region of interest" description="Disordered" evidence="1">
    <location>
        <begin position="199"/>
        <end position="357"/>
    </location>
</feature>
<name>A0A6J4HJB4_9PSEU</name>
<feature type="compositionally biased region" description="Low complexity" evidence="1">
    <location>
        <begin position="52"/>
        <end position="62"/>
    </location>
</feature>
<sequence>GGRAGRPRGRAGGADHPVRAVGRAHRGVGRGRRGSAPGGRRLVDGSPRAELGRSGLPRLLRGAGRRAHRGALRPARLRALARHPRPLPRRRGGGPGRGRLRGRRRAGDAPGGLVRRSRRRGAGRPARGPRRASRALRHLRRRVPPRLPGGPGPARRPGRHPLGAGLAGTGRPVPARRDLGRTRRVRALPACLGQRRRRVRLARRRVRRRRAGGARPGSGADPGAAPPRRPRRPRRARPGRRRHHPGCLLRRARGRRALPVARGRGRGAPCRARVPPGLGGAGPAVAGRRTGERALPARARRPAAGGRGHGRPGDRSPPVPEPAHRAPAPRERAQQARPALPGGRRGLRGAPPPARAL</sequence>
<organism evidence="2">
    <name type="scientific">uncultured Actinomycetospora sp</name>
    <dbReference type="NCBI Taxonomy" id="1135996"/>
    <lineage>
        <taxon>Bacteria</taxon>
        <taxon>Bacillati</taxon>
        <taxon>Actinomycetota</taxon>
        <taxon>Actinomycetes</taxon>
        <taxon>Pseudonocardiales</taxon>
        <taxon>Pseudonocardiaceae</taxon>
        <taxon>Actinomycetospora</taxon>
        <taxon>environmental samples</taxon>
    </lineage>
</organism>
<feature type="compositionally biased region" description="Basic and acidic residues" evidence="1">
    <location>
        <begin position="322"/>
        <end position="334"/>
    </location>
</feature>
<feature type="compositionally biased region" description="Low complexity" evidence="1">
    <location>
        <begin position="283"/>
        <end position="297"/>
    </location>
</feature>
<evidence type="ECO:0000313" key="2">
    <source>
        <dbReference type="EMBL" id="CAA9224121.1"/>
    </source>
</evidence>
<feature type="compositionally biased region" description="Basic residues" evidence="1">
    <location>
        <begin position="228"/>
        <end position="256"/>
    </location>
</feature>
<feature type="compositionally biased region" description="Basic residues" evidence="1">
    <location>
        <begin position="22"/>
        <end position="33"/>
    </location>
</feature>
<feature type="compositionally biased region" description="Basic residues" evidence="1">
    <location>
        <begin position="115"/>
        <end position="144"/>
    </location>
</feature>
<feature type="compositionally biased region" description="Basic residues" evidence="1">
    <location>
        <begin position="199"/>
        <end position="212"/>
    </location>
</feature>
<feature type="region of interest" description="Disordered" evidence="1">
    <location>
        <begin position="1"/>
        <end position="181"/>
    </location>
</feature>
<protein>
    <submittedName>
        <fullName evidence="2">Transcriptional regulator</fullName>
    </submittedName>
</protein>
<feature type="non-terminal residue" evidence="2">
    <location>
        <position position="357"/>
    </location>
</feature>
<dbReference type="AlphaFoldDB" id="A0A6J4HJB4"/>
<gene>
    <name evidence="2" type="ORF">AVDCRST_MAG54-709</name>
</gene>
<evidence type="ECO:0000256" key="1">
    <source>
        <dbReference type="SAM" id="MobiDB-lite"/>
    </source>
</evidence>
<accession>A0A6J4HJB4</accession>
<feature type="non-terminal residue" evidence="2">
    <location>
        <position position="1"/>
    </location>
</feature>
<proteinExistence type="predicted"/>
<dbReference type="EMBL" id="CADCTH010000099">
    <property type="protein sequence ID" value="CAA9224121.1"/>
    <property type="molecule type" value="Genomic_DNA"/>
</dbReference>
<feature type="compositionally biased region" description="Basic residues" evidence="1">
    <location>
        <begin position="63"/>
        <end position="104"/>
    </location>
</feature>
<reference evidence="2" key="1">
    <citation type="submission" date="2020-02" db="EMBL/GenBank/DDBJ databases">
        <authorList>
            <person name="Meier V. D."/>
        </authorList>
    </citation>
    <scope>NUCLEOTIDE SEQUENCE</scope>
    <source>
        <strain evidence="2">AVDCRST_MAG54</strain>
    </source>
</reference>